<comment type="caution">
    <text evidence="9">The sequence shown here is derived from an EMBL/GenBank/DDBJ whole genome shotgun (WGS) entry which is preliminary data.</text>
</comment>
<reference evidence="9 10" key="1">
    <citation type="submission" date="2016-11" db="EMBL/GenBank/DDBJ databases">
        <title>The macronuclear genome of Stentor coeruleus: a giant cell with tiny introns.</title>
        <authorList>
            <person name="Slabodnick M."/>
            <person name="Ruby J.G."/>
            <person name="Reiff S.B."/>
            <person name="Swart E.C."/>
            <person name="Gosai S."/>
            <person name="Prabakaran S."/>
            <person name="Witkowska E."/>
            <person name="Larue G.E."/>
            <person name="Fisher S."/>
            <person name="Freeman R.M."/>
            <person name="Gunawardena J."/>
            <person name="Chu W."/>
            <person name="Stover N.A."/>
            <person name="Gregory B.D."/>
            <person name="Nowacki M."/>
            <person name="Derisi J."/>
            <person name="Roy S.W."/>
            <person name="Marshall W.F."/>
            <person name="Sood P."/>
        </authorList>
    </citation>
    <scope>NUCLEOTIDE SEQUENCE [LARGE SCALE GENOMIC DNA]</scope>
    <source>
        <strain evidence="9">WM001</strain>
    </source>
</reference>
<gene>
    <name evidence="9" type="ORF">SteCoe_32671</name>
</gene>
<organism evidence="9 10">
    <name type="scientific">Stentor coeruleus</name>
    <dbReference type="NCBI Taxonomy" id="5963"/>
    <lineage>
        <taxon>Eukaryota</taxon>
        <taxon>Sar</taxon>
        <taxon>Alveolata</taxon>
        <taxon>Ciliophora</taxon>
        <taxon>Postciliodesmatophora</taxon>
        <taxon>Heterotrichea</taxon>
        <taxon>Heterotrichida</taxon>
        <taxon>Stentoridae</taxon>
        <taxon>Stentor</taxon>
    </lineage>
</organism>
<keyword evidence="5 7" id="KW-0472">Membrane</keyword>
<feature type="transmembrane region" description="Helical" evidence="7">
    <location>
        <begin position="422"/>
        <end position="445"/>
    </location>
</feature>
<feature type="transmembrane region" description="Helical" evidence="7">
    <location>
        <begin position="320"/>
        <end position="342"/>
    </location>
</feature>
<dbReference type="GO" id="GO:0008381">
    <property type="term" value="F:mechanosensitive monoatomic ion channel activity"/>
    <property type="evidence" value="ECO:0007669"/>
    <property type="project" value="TreeGrafter"/>
</dbReference>
<evidence type="ECO:0000313" key="9">
    <source>
        <dbReference type="EMBL" id="OMJ69582.1"/>
    </source>
</evidence>
<feature type="transmembrane region" description="Helical" evidence="7">
    <location>
        <begin position="507"/>
        <end position="525"/>
    </location>
</feature>
<dbReference type="Pfam" id="PF07810">
    <property type="entry name" value="TMC"/>
    <property type="match status" value="1"/>
</dbReference>
<evidence type="ECO:0000256" key="7">
    <source>
        <dbReference type="SAM" id="Phobius"/>
    </source>
</evidence>
<evidence type="ECO:0000256" key="1">
    <source>
        <dbReference type="ARBA" id="ARBA00004141"/>
    </source>
</evidence>
<evidence type="ECO:0000259" key="8">
    <source>
        <dbReference type="Pfam" id="PF07810"/>
    </source>
</evidence>
<feature type="domain" description="TMC" evidence="8">
    <location>
        <begin position="546"/>
        <end position="640"/>
    </location>
</feature>
<dbReference type="PANTHER" id="PTHR23302:SF24">
    <property type="entry name" value="TMC DOMAIN-CONTAINING PROTEIN"/>
    <property type="match status" value="1"/>
</dbReference>
<dbReference type="GO" id="GO:0005886">
    <property type="term" value="C:plasma membrane"/>
    <property type="evidence" value="ECO:0007669"/>
    <property type="project" value="InterPro"/>
</dbReference>
<dbReference type="AlphaFoldDB" id="A0A1R2AYK3"/>
<feature type="transmembrane region" description="Helical" evidence="7">
    <location>
        <begin position="725"/>
        <end position="745"/>
    </location>
</feature>
<protein>
    <recommendedName>
        <fullName evidence="8">TMC domain-containing protein</fullName>
    </recommendedName>
</protein>
<feature type="coiled-coil region" evidence="6">
    <location>
        <begin position="117"/>
        <end position="172"/>
    </location>
</feature>
<name>A0A1R2AYK3_9CILI</name>
<evidence type="ECO:0000256" key="2">
    <source>
        <dbReference type="ARBA" id="ARBA00006510"/>
    </source>
</evidence>
<dbReference type="InterPro" id="IPR012496">
    <property type="entry name" value="TMC_dom"/>
</dbReference>
<evidence type="ECO:0000256" key="5">
    <source>
        <dbReference type="ARBA" id="ARBA00023136"/>
    </source>
</evidence>
<evidence type="ECO:0000256" key="6">
    <source>
        <dbReference type="SAM" id="Coils"/>
    </source>
</evidence>
<comment type="subcellular location">
    <subcellularLocation>
        <location evidence="1">Membrane</location>
        <topology evidence="1">Multi-pass membrane protein</topology>
    </subcellularLocation>
</comment>
<evidence type="ECO:0000313" key="10">
    <source>
        <dbReference type="Proteomes" id="UP000187209"/>
    </source>
</evidence>
<accession>A0A1R2AYK3</accession>
<dbReference type="SMR" id="A0A1R2AYK3"/>
<dbReference type="OrthoDB" id="312275at2759"/>
<feature type="transmembrane region" description="Helical" evidence="7">
    <location>
        <begin position="465"/>
        <end position="486"/>
    </location>
</feature>
<feature type="transmembrane region" description="Helical" evidence="7">
    <location>
        <begin position="555"/>
        <end position="580"/>
    </location>
</feature>
<feature type="transmembrane region" description="Helical" evidence="7">
    <location>
        <begin position="262"/>
        <end position="285"/>
    </location>
</feature>
<keyword evidence="3 7" id="KW-0812">Transmembrane</keyword>
<keyword evidence="6" id="KW-0175">Coiled coil</keyword>
<evidence type="ECO:0000256" key="4">
    <source>
        <dbReference type="ARBA" id="ARBA00022989"/>
    </source>
</evidence>
<comment type="similarity">
    <text evidence="2">Belongs to the TMC family.</text>
</comment>
<dbReference type="InterPro" id="IPR038900">
    <property type="entry name" value="TMC"/>
</dbReference>
<proteinExistence type="inferred from homology"/>
<dbReference type="EMBL" id="MPUH01001181">
    <property type="protein sequence ID" value="OMJ69582.1"/>
    <property type="molecule type" value="Genomic_DNA"/>
</dbReference>
<dbReference type="Proteomes" id="UP000187209">
    <property type="component" value="Unassembled WGS sequence"/>
</dbReference>
<dbReference type="PANTHER" id="PTHR23302">
    <property type="entry name" value="TRANSMEMBRANE CHANNEL-RELATED"/>
    <property type="match status" value="1"/>
</dbReference>
<feature type="transmembrane region" description="Helical" evidence="7">
    <location>
        <begin position="615"/>
        <end position="633"/>
    </location>
</feature>
<keyword evidence="10" id="KW-1185">Reference proteome</keyword>
<sequence>MSEYHFPRPFVYDRNIGIVPKTSDPVEEEEKVYADLEREYAPSLIPKSEPIKAKEYIPQITSPEDYYKMKQIDDMFRFDIDKTEQPIEEEMKAESYALPAKFITKDDTADQEVALKMQVLVDRLKEYKDKIISLRDQNLEAAKANIEKSRDLEKLKIEKEALEKQITELNFIQDRRAGGGGVIRLKGNAAGEEMLRRKQEMQQELMMGINLVGGEVADLVGRQVVQKNFFQKFIESLWNFLSKFIVLKSDIKTIEFRYDKSISAYFGFYKFVVNLSILMLAIYSYQLVIHILSYNESLIETCQGTLCFTLYYSFTTDEDFVYSITFMAMVAAVVFMSISKWVRTDKIWRKTTIYGGSEVKIKKFSAIIFNSWPWSIATETDSADQSVNVSNMIHTAIKDFARQREAANRTAKQKTALLVKRIMGTTIYIIILSVGWVIIIVLIITEKSIAESFQDSSQGLSLFMRFLPKICISFVNAMFPAMTLKITALESWDNPSFIIQIQIIRMYVAKVLNVILYAVLNLQLATDNVWFSDNIKIDFEDTDYYCTEDQVGVNLAILVISEAITSKIIPLMMVLMYWLLAKCKKGLTWKKEIKVSQQVINLIYFQGLLWITFPYFPYIMILAPVFLYIDFKFQFWKLRALQIKPLEQTQSFEIMIFIMRLLNATLVLILVYYGYFLTVNIKHETYNFNNKDILCGPFESMSSVNTVVITKIQNTIVLSQIWDYILNYSPVFWVVLLLCLTKILFSKNHIGLLEEYLKEREFETEHQIEELQKRNEKLMKREKYKGKV</sequence>
<keyword evidence="4 7" id="KW-1133">Transmembrane helix</keyword>
<evidence type="ECO:0000256" key="3">
    <source>
        <dbReference type="ARBA" id="ARBA00022692"/>
    </source>
</evidence>
<feature type="transmembrane region" description="Helical" evidence="7">
    <location>
        <begin position="654"/>
        <end position="675"/>
    </location>
</feature>